<dbReference type="SUPFAM" id="SSF55811">
    <property type="entry name" value="Nudix"/>
    <property type="match status" value="1"/>
</dbReference>
<accession>A0A7Y9JAM6</accession>
<dbReference type="CDD" id="cd04685">
    <property type="entry name" value="NUDIX_Hydrolase"/>
    <property type="match status" value="1"/>
</dbReference>
<dbReference type="Proteomes" id="UP000535511">
    <property type="component" value="Unassembled WGS sequence"/>
</dbReference>
<evidence type="ECO:0000256" key="2">
    <source>
        <dbReference type="ARBA" id="ARBA00005582"/>
    </source>
</evidence>
<dbReference type="InterPro" id="IPR020476">
    <property type="entry name" value="Nudix_hydrolase"/>
</dbReference>
<dbReference type="PANTHER" id="PTHR43046">
    <property type="entry name" value="GDP-MANNOSE MANNOSYL HYDROLASE"/>
    <property type="match status" value="1"/>
</dbReference>
<keyword evidence="8" id="KW-1185">Reference proteome</keyword>
<feature type="domain" description="Nudix hydrolase" evidence="6">
    <location>
        <begin position="4"/>
        <end position="148"/>
    </location>
</feature>
<organism evidence="7 8">
    <name type="scientific">Nocardioides panaciterrulae</name>
    <dbReference type="NCBI Taxonomy" id="661492"/>
    <lineage>
        <taxon>Bacteria</taxon>
        <taxon>Bacillati</taxon>
        <taxon>Actinomycetota</taxon>
        <taxon>Actinomycetes</taxon>
        <taxon>Propionibacteriales</taxon>
        <taxon>Nocardioidaceae</taxon>
        <taxon>Nocardioides</taxon>
    </lineage>
</organism>
<name>A0A7Y9JAM6_9ACTN</name>
<evidence type="ECO:0000313" key="8">
    <source>
        <dbReference type="Proteomes" id="UP000535511"/>
    </source>
</evidence>
<evidence type="ECO:0000256" key="1">
    <source>
        <dbReference type="ARBA" id="ARBA00001946"/>
    </source>
</evidence>
<keyword evidence="4" id="KW-0460">Magnesium</keyword>
<dbReference type="GO" id="GO:0016787">
    <property type="term" value="F:hydrolase activity"/>
    <property type="evidence" value="ECO:0007669"/>
    <property type="project" value="UniProtKB-KW"/>
</dbReference>
<comment type="caution">
    <text evidence="7">The sequence shown here is derived from an EMBL/GenBank/DDBJ whole genome shotgun (WGS) entry which is preliminary data.</text>
</comment>
<dbReference type="PRINTS" id="PR00502">
    <property type="entry name" value="NUDIXFAMILY"/>
</dbReference>
<proteinExistence type="inferred from homology"/>
<evidence type="ECO:0000259" key="6">
    <source>
        <dbReference type="PROSITE" id="PS51462"/>
    </source>
</evidence>
<evidence type="ECO:0000256" key="4">
    <source>
        <dbReference type="ARBA" id="ARBA00022842"/>
    </source>
</evidence>
<evidence type="ECO:0000256" key="5">
    <source>
        <dbReference type="RuleBase" id="RU003476"/>
    </source>
</evidence>
<dbReference type="PROSITE" id="PS51462">
    <property type="entry name" value="NUDIX"/>
    <property type="match status" value="1"/>
</dbReference>
<dbReference type="InterPro" id="IPR020084">
    <property type="entry name" value="NUDIX_hydrolase_CS"/>
</dbReference>
<sequence>MTPVERVTARVLPVDPGGEVLLLQAQDPARPGDLHWVSVGGALDPGETHVDAALRELREETGVVAAAEALTGPVHVGSHAFSWDGVAYLNRSTFFALPLPRDTAVSLDHLEPAEVGNVLGARWWTPEALAAEGNAASPDLPDIMIAAIAAVRGEAFA</sequence>
<dbReference type="EMBL" id="JACCBG010000001">
    <property type="protein sequence ID" value="NYD42010.1"/>
    <property type="molecule type" value="Genomic_DNA"/>
</dbReference>
<dbReference type="InterPro" id="IPR000086">
    <property type="entry name" value="NUDIX_hydrolase_dom"/>
</dbReference>
<dbReference type="InterPro" id="IPR015797">
    <property type="entry name" value="NUDIX_hydrolase-like_dom_sf"/>
</dbReference>
<keyword evidence="3 5" id="KW-0378">Hydrolase</keyword>
<dbReference type="RefSeq" id="WP_179663696.1">
    <property type="nucleotide sequence ID" value="NZ_JACCBG010000001.1"/>
</dbReference>
<protein>
    <submittedName>
        <fullName evidence="7">8-oxo-dGTP pyrophosphatase MutT (NUDIX family)</fullName>
    </submittedName>
</protein>
<dbReference type="PROSITE" id="PS00893">
    <property type="entry name" value="NUDIX_BOX"/>
    <property type="match status" value="1"/>
</dbReference>
<evidence type="ECO:0000313" key="7">
    <source>
        <dbReference type="EMBL" id="NYD42010.1"/>
    </source>
</evidence>
<dbReference type="AlphaFoldDB" id="A0A7Y9JAM6"/>
<gene>
    <name evidence="7" type="ORF">BJZ21_002093</name>
</gene>
<evidence type="ECO:0000256" key="3">
    <source>
        <dbReference type="ARBA" id="ARBA00022801"/>
    </source>
</evidence>
<dbReference type="Pfam" id="PF00293">
    <property type="entry name" value="NUDIX"/>
    <property type="match status" value="1"/>
</dbReference>
<dbReference type="Gene3D" id="3.90.79.10">
    <property type="entry name" value="Nucleoside Triphosphate Pyrophosphohydrolase"/>
    <property type="match status" value="1"/>
</dbReference>
<dbReference type="PANTHER" id="PTHR43046:SF12">
    <property type="entry name" value="GDP-MANNOSE MANNOSYL HYDROLASE"/>
    <property type="match status" value="1"/>
</dbReference>
<comment type="cofactor">
    <cofactor evidence="1">
        <name>Mg(2+)</name>
        <dbReference type="ChEBI" id="CHEBI:18420"/>
    </cofactor>
</comment>
<comment type="similarity">
    <text evidence="2 5">Belongs to the Nudix hydrolase family.</text>
</comment>
<reference evidence="7 8" key="1">
    <citation type="submission" date="2020-07" db="EMBL/GenBank/DDBJ databases">
        <title>Sequencing the genomes of 1000 actinobacteria strains.</title>
        <authorList>
            <person name="Klenk H.-P."/>
        </authorList>
    </citation>
    <scope>NUCLEOTIDE SEQUENCE [LARGE SCALE GENOMIC DNA]</scope>
    <source>
        <strain evidence="7 8">DSM 21350</strain>
    </source>
</reference>